<evidence type="ECO:0000313" key="4">
    <source>
        <dbReference type="EMBL" id="MBU3828857.1"/>
    </source>
</evidence>
<feature type="signal peptide" evidence="2">
    <location>
        <begin position="1"/>
        <end position="24"/>
    </location>
</feature>
<gene>
    <name evidence="4" type="ORF">H9806_07005</name>
</gene>
<dbReference type="Proteomes" id="UP000823844">
    <property type="component" value="Unassembled WGS sequence"/>
</dbReference>
<protein>
    <submittedName>
        <fullName evidence="4">SLAP domain-containing protein</fullName>
    </submittedName>
</protein>
<feature type="chain" id="PRO_5038659337" evidence="2">
    <location>
        <begin position="25"/>
        <end position="227"/>
    </location>
</feature>
<proteinExistence type="predicted"/>
<comment type="caution">
    <text evidence="4">The sequence shown here is derived from an EMBL/GenBank/DDBJ whole genome shotgun (WGS) entry which is preliminary data.</text>
</comment>
<sequence length="227" mass="26283">MKKKISILLCLLLLLPLNLQPAFAARTSSHHVKTVKFNKNKKKQKTNKTKRKYKKAKKSKSSQKINKSWIKTISKNSYVTLNRNTHFYSSKNHQLKNKAKKKAGFRIYYVRFGKQIYYATKSKKWLRATDTHGSVRYHTGNNIMIITTNKKGRVTYSSYTPVSATTLRVKHNAYVYNNRGMLNKGTVKVIKKGRGVKAYSLHVLNGKKFYLTNYGWLKAANLTKTKK</sequence>
<dbReference type="EMBL" id="JAHLFT010000087">
    <property type="protein sequence ID" value="MBU3828857.1"/>
    <property type="molecule type" value="Genomic_DNA"/>
</dbReference>
<dbReference type="AlphaFoldDB" id="A0A9E2NU23"/>
<name>A0A9E2NU23_9LACO</name>
<feature type="region of interest" description="Disordered" evidence="1">
    <location>
        <begin position="37"/>
        <end position="62"/>
    </location>
</feature>
<evidence type="ECO:0000256" key="2">
    <source>
        <dbReference type="SAM" id="SignalP"/>
    </source>
</evidence>
<evidence type="ECO:0000259" key="3">
    <source>
        <dbReference type="Pfam" id="PF03217"/>
    </source>
</evidence>
<evidence type="ECO:0000313" key="5">
    <source>
        <dbReference type="Proteomes" id="UP000823844"/>
    </source>
</evidence>
<reference evidence="4" key="1">
    <citation type="journal article" date="2021" name="PeerJ">
        <title>Extensive microbial diversity within the chicken gut microbiome revealed by metagenomics and culture.</title>
        <authorList>
            <person name="Gilroy R."/>
            <person name="Ravi A."/>
            <person name="Getino M."/>
            <person name="Pursley I."/>
            <person name="Horton D.L."/>
            <person name="Alikhan N.F."/>
            <person name="Baker D."/>
            <person name="Gharbi K."/>
            <person name="Hall N."/>
            <person name="Watson M."/>
            <person name="Adriaenssens E.M."/>
            <person name="Foster-Nyarko E."/>
            <person name="Jarju S."/>
            <person name="Secka A."/>
            <person name="Antonio M."/>
            <person name="Oren A."/>
            <person name="Chaudhuri R.R."/>
            <person name="La Ragione R."/>
            <person name="Hildebrand F."/>
            <person name="Pallen M.J."/>
        </authorList>
    </citation>
    <scope>NUCLEOTIDE SEQUENCE</scope>
    <source>
        <strain evidence="4">F6-686</strain>
    </source>
</reference>
<feature type="domain" description="S-layer protein C-terminal" evidence="3">
    <location>
        <begin position="162"/>
        <end position="212"/>
    </location>
</feature>
<accession>A0A9E2NU23</accession>
<dbReference type="InterPro" id="IPR024968">
    <property type="entry name" value="SlpA_C_lactobacillus"/>
</dbReference>
<feature type="compositionally biased region" description="Basic residues" evidence="1">
    <location>
        <begin position="37"/>
        <end position="61"/>
    </location>
</feature>
<organism evidence="4 5">
    <name type="scientific">Candidatus Lactobacillus pullistercoris</name>
    <dbReference type="NCBI Taxonomy" id="2838636"/>
    <lineage>
        <taxon>Bacteria</taxon>
        <taxon>Bacillati</taxon>
        <taxon>Bacillota</taxon>
        <taxon>Bacilli</taxon>
        <taxon>Lactobacillales</taxon>
        <taxon>Lactobacillaceae</taxon>
        <taxon>Lactobacillus</taxon>
    </lineage>
</organism>
<keyword evidence="2" id="KW-0732">Signal</keyword>
<dbReference type="Pfam" id="PF03217">
    <property type="entry name" value="SlpA"/>
    <property type="match status" value="1"/>
</dbReference>
<evidence type="ECO:0000256" key="1">
    <source>
        <dbReference type="SAM" id="MobiDB-lite"/>
    </source>
</evidence>
<reference evidence="4" key="2">
    <citation type="submission" date="2021-04" db="EMBL/GenBank/DDBJ databases">
        <authorList>
            <person name="Gilroy R."/>
        </authorList>
    </citation>
    <scope>NUCLEOTIDE SEQUENCE</scope>
    <source>
        <strain evidence="4">F6-686</strain>
    </source>
</reference>